<feature type="transmembrane region" description="Helical" evidence="6">
    <location>
        <begin position="256"/>
        <end position="278"/>
    </location>
</feature>
<proteinExistence type="predicted"/>
<feature type="transmembrane region" description="Helical" evidence="6">
    <location>
        <begin position="177"/>
        <end position="196"/>
    </location>
</feature>
<dbReference type="SUPFAM" id="SSF103473">
    <property type="entry name" value="MFS general substrate transporter"/>
    <property type="match status" value="1"/>
</dbReference>
<feature type="transmembrane region" description="Helical" evidence="6">
    <location>
        <begin position="374"/>
        <end position="394"/>
    </location>
</feature>
<dbReference type="EMBL" id="AKKV01000021">
    <property type="protein sequence ID" value="EIT86485.1"/>
    <property type="molecule type" value="Genomic_DNA"/>
</dbReference>
<keyword evidence="3 6" id="KW-0812">Transmembrane</keyword>
<comment type="caution">
    <text evidence="8">The sequence shown here is derived from an EMBL/GenBank/DDBJ whole genome shotgun (WGS) entry which is preliminary data.</text>
</comment>
<dbReference type="InterPro" id="IPR052524">
    <property type="entry name" value="MFS_Cyanate_Porter"/>
</dbReference>
<evidence type="ECO:0000256" key="4">
    <source>
        <dbReference type="ARBA" id="ARBA00022989"/>
    </source>
</evidence>
<dbReference type="Gene3D" id="1.20.1250.20">
    <property type="entry name" value="MFS general substrate transporter like domains"/>
    <property type="match status" value="1"/>
</dbReference>
<evidence type="ECO:0000256" key="3">
    <source>
        <dbReference type="ARBA" id="ARBA00022692"/>
    </source>
</evidence>
<feature type="transmembrane region" description="Helical" evidence="6">
    <location>
        <begin position="55"/>
        <end position="74"/>
    </location>
</feature>
<dbReference type="GO" id="GO:0022857">
    <property type="term" value="F:transmembrane transporter activity"/>
    <property type="evidence" value="ECO:0007669"/>
    <property type="project" value="InterPro"/>
</dbReference>
<evidence type="ECO:0000313" key="9">
    <source>
        <dbReference type="Proteomes" id="UP000004080"/>
    </source>
</evidence>
<reference evidence="8 9" key="1">
    <citation type="journal article" date="2012" name="J. Bacteriol.">
        <title>Genome of Bacillus macauensis ZFHKF-1, a Long-Chain-Forming Bacterium.</title>
        <authorList>
            <person name="Cai L."/>
            <person name="Zhang T."/>
        </authorList>
    </citation>
    <scope>NUCLEOTIDE SEQUENCE [LARGE SCALE GENOMIC DNA]</scope>
    <source>
        <strain evidence="8 9">ZFHKF-1</strain>
    </source>
</reference>
<keyword evidence="2" id="KW-0813">Transport</keyword>
<organism evidence="8 9">
    <name type="scientific">Fictibacillus macauensis ZFHKF-1</name>
    <dbReference type="NCBI Taxonomy" id="1196324"/>
    <lineage>
        <taxon>Bacteria</taxon>
        <taxon>Bacillati</taxon>
        <taxon>Bacillota</taxon>
        <taxon>Bacilli</taxon>
        <taxon>Bacillales</taxon>
        <taxon>Fictibacillaceae</taxon>
        <taxon>Fictibacillus</taxon>
    </lineage>
</organism>
<evidence type="ECO:0000256" key="1">
    <source>
        <dbReference type="ARBA" id="ARBA00004651"/>
    </source>
</evidence>
<feature type="transmembrane region" description="Helical" evidence="6">
    <location>
        <begin position="310"/>
        <end position="331"/>
    </location>
</feature>
<dbReference type="PANTHER" id="PTHR23523">
    <property type="match status" value="1"/>
</dbReference>
<dbReference type="InterPro" id="IPR036259">
    <property type="entry name" value="MFS_trans_sf"/>
</dbReference>
<keyword evidence="4 6" id="KW-1133">Transmembrane helix</keyword>
<dbReference type="RefSeq" id="WP_007201290.1">
    <property type="nucleotide sequence ID" value="NZ_AKKV01000021.1"/>
</dbReference>
<feature type="transmembrane region" description="Helical" evidence="6">
    <location>
        <begin position="224"/>
        <end position="244"/>
    </location>
</feature>
<dbReference type="PATRIC" id="fig|1196324.3.peg.1216"/>
<evidence type="ECO:0000256" key="2">
    <source>
        <dbReference type="ARBA" id="ARBA00022448"/>
    </source>
</evidence>
<feature type="domain" description="Major facilitator superfamily (MFS) profile" evidence="7">
    <location>
        <begin position="17"/>
        <end position="401"/>
    </location>
</feature>
<dbReference type="InterPro" id="IPR020846">
    <property type="entry name" value="MFS_dom"/>
</dbReference>
<dbReference type="PANTHER" id="PTHR23523:SF2">
    <property type="entry name" value="2-NITROIMIDAZOLE TRANSPORTER"/>
    <property type="match status" value="1"/>
</dbReference>
<name>I8UHY5_9BACL</name>
<feature type="transmembrane region" description="Helical" evidence="6">
    <location>
        <begin position="343"/>
        <end position="362"/>
    </location>
</feature>
<dbReference type="AlphaFoldDB" id="I8UHY5"/>
<feature type="transmembrane region" description="Helical" evidence="6">
    <location>
        <begin position="140"/>
        <end position="165"/>
    </location>
</feature>
<dbReference type="Proteomes" id="UP000004080">
    <property type="component" value="Unassembled WGS sequence"/>
</dbReference>
<dbReference type="PROSITE" id="PS50850">
    <property type="entry name" value="MFS"/>
    <property type="match status" value="1"/>
</dbReference>
<dbReference type="STRING" id="1196324.A374_05966"/>
<keyword evidence="9" id="KW-1185">Reference proteome</keyword>
<dbReference type="OrthoDB" id="9797740at2"/>
<feature type="transmembrane region" description="Helical" evidence="6">
    <location>
        <begin position="110"/>
        <end position="128"/>
    </location>
</feature>
<feature type="transmembrane region" description="Helical" evidence="6">
    <location>
        <begin position="285"/>
        <end position="304"/>
    </location>
</feature>
<gene>
    <name evidence="8" type="ORF">A374_05966</name>
</gene>
<comment type="subcellular location">
    <subcellularLocation>
        <location evidence="1">Cell membrane</location>
        <topology evidence="1">Multi-pass membrane protein</topology>
    </subcellularLocation>
</comment>
<dbReference type="InterPro" id="IPR011701">
    <property type="entry name" value="MFS"/>
</dbReference>
<evidence type="ECO:0000256" key="5">
    <source>
        <dbReference type="ARBA" id="ARBA00023136"/>
    </source>
</evidence>
<dbReference type="CDD" id="cd17339">
    <property type="entry name" value="MFS_NIMT_CynX_like"/>
    <property type="match status" value="1"/>
</dbReference>
<dbReference type="eggNOG" id="COG2807">
    <property type="taxonomic scope" value="Bacteria"/>
</dbReference>
<keyword evidence="5 6" id="KW-0472">Membrane</keyword>
<feature type="transmembrane region" description="Helical" evidence="6">
    <location>
        <begin position="86"/>
        <end position="104"/>
    </location>
</feature>
<evidence type="ECO:0000256" key="6">
    <source>
        <dbReference type="SAM" id="Phobius"/>
    </source>
</evidence>
<sequence length="401" mass="42744">MEKPLTIEDQSKDSSIRTWMLVIGVIFIATNLRAPITAVGPVLSSIKDTLGLSNAMAGSITTIPLLAFAILSPLAPKIANKISSEVTVFLALLFLTLGIGLRIFPSPSLLFIGTAIIGLAIAICNVLLPSIIKQNFPLQLGVMTGIYGIFMNVFGAMASGISAPLANKIQYGWRGSLGFWGILSFVSLLIWSVQLIKRNKNTVALQAKPEVEQSIWRSPIAWKVTAFMGLQSLFFYTLMTWLPAIMADHGYSTNEAGWIVSLMQVAIIPMTFIIPVIAGKTQKQSMLALITGILFVIGSGGLLTGASFPVWIIILGIANGSAFGLSMMFFALRTTSSKQAAELSGMAQSIGYLLAAFGPSVFGGLHDVTGDWKAPLLLITVMSLFILLAGWGAGKGKISAK</sequence>
<evidence type="ECO:0000259" key="7">
    <source>
        <dbReference type="PROSITE" id="PS50850"/>
    </source>
</evidence>
<protein>
    <submittedName>
        <fullName evidence="8">Major facilitator superfamily protein</fullName>
    </submittedName>
</protein>
<dbReference type="Pfam" id="PF07690">
    <property type="entry name" value="MFS_1"/>
    <property type="match status" value="1"/>
</dbReference>
<feature type="transmembrane region" description="Helical" evidence="6">
    <location>
        <begin position="21"/>
        <end position="43"/>
    </location>
</feature>
<evidence type="ECO:0000313" key="8">
    <source>
        <dbReference type="EMBL" id="EIT86485.1"/>
    </source>
</evidence>
<accession>I8UHY5</accession>
<dbReference type="GO" id="GO:0005886">
    <property type="term" value="C:plasma membrane"/>
    <property type="evidence" value="ECO:0007669"/>
    <property type="project" value="UniProtKB-SubCell"/>
</dbReference>